<organism evidence="10 11">
    <name type="scientific">Microvirga brassicacearum</name>
    <dbReference type="NCBI Taxonomy" id="2580413"/>
    <lineage>
        <taxon>Bacteria</taxon>
        <taxon>Pseudomonadati</taxon>
        <taxon>Pseudomonadota</taxon>
        <taxon>Alphaproteobacteria</taxon>
        <taxon>Hyphomicrobiales</taxon>
        <taxon>Methylobacteriaceae</taxon>
        <taxon>Microvirga</taxon>
    </lineage>
</organism>
<evidence type="ECO:0000256" key="2">
    <source>
        <dbReference type="ARBA" id="ARBA00022448"/>
    </source>
</evidence>
<proteinExistence type="inferred from homology"/>
<keyword evidence="8 9" id="KW-0472">Membrane</keyword>
<evidence type="ECO:0000256" key="7">
    <source>
        <dbReference type="ARBA" id="ARBA00023010"/>
    </source>
</evidence>
<dbReference type="GO" id="GO:0005886">
    <property type="term" value="C:plasma membrane"/>
    <property type="evidence" value="ECO:0007669"/>
    <property type="project" value="UniProtKB-SubCell"/>
</dbReference>
<name>A0A5N3P515_9HYPH</name>
<dbReference type="Gene3D" id="1.20.5.1030">
    <property type="entry name" value="Preprotein translocase secy subunit"/>
    <property type="match status" value="1"/>
</dbReference>
<reference evidence="10 11" key="1">
    <citation type="journal article" date="2019" name="Microorganisms">
        <title>Genome Insights into the Novel Species Microvirga brassicacearum, a Rapeseed Endophyte with Biotechnological Potential.</title>
        <authorList>
            <person name="Jimenez-Gomez A."/>
            <person name="Saati-Santamaria Z."/>
            <person name="Igual J.M."/>
            <person name="Rivas R."/>
            <person name="Mateos P.F."/>
            <person name="Garcia-Fraile P."/>
        </authorList>
    </citation>
    <scope>NUCLEOTIDE SEQUENCE [LARGE SCALE GENOMIC DNA]</scope>
    <source>
        <strain evidence="10 11">CDVBN77</strain>
    </source>
</reference>
<dbReference type="AlphaFoldDB" id="A0A5N3P515"/>
<dbReference type="Proteomes" id="UP000325684">
    <property type="component" value="Unassembled WGS sequence"/>
</dbReference>
<comment type="function">
    <text evidence="9">Essential subunit of the Sec protein translocation channel SecYEG. Clamps together the 2 halves of SecY. May contact the channel plug during translocation.</text>
</comment>
<dbReference type="HAMAP" id="MF_00422">
    <property type="entry name" value="SecE"/>
    <property type="match status" value="1"/>
</dbReference>
<evidence type="ECO:0000256" key="5">
    <source>
        <dbReference type="ARBA" id="ARBA00022927"/>
    </source>
</evidence>
<evidence type="ECO:0000256" key="6">
    <source>
        <dbReference type="ARBA" id="ARBA00022989"/>
    </source>
</evidence>
<dbReference type="GO" id="GO:0006605">
    <property type="term" value="P:protein targeting"/>
    <property type="evidence" value="ECO:0007669"/>
    <property type="project" value="UniProtKB-UniRule"/>
</dbReference>
<dbReference type="GO" id="GO:0043952">
    <property type="term" value="P:protein transport by the Sec complex"/>
    <property type="evidence" value="ECO:0007669"/>
    <property type="project" value="UniProtKB-UniRule"/>
</dbReference>
<dbReference type="PANTHER" id="PTHR33910">
    <property type="entry name" value="PROTEIN TRANSLOCASE SUBUNIT SECE"/>
    <property type="match status" value="1"/>
</dbReference>
<comment type="caution">
    <text evidence="10">The sequence shown here is derived from an EMBL/GenBank/DDBJ whole genome shotgun (WGS) entry which is preliminary data.</text>
</comment>
<dbReference type="EMBL" id="VCMV01000055">
    <property type="protein sequence ID" value="KAB0264832.1"/>
    <property type="molecule type" value="Genomic_DNA"/>
</dbReference>
<evidence type="ECO:0000313" key="10">
    <source>
        <dbReference type="EMBL" id="KAB0264832.1"/>
    </source>
</evidence>
<comment type="similarity">
    <text evidence="9">Belongs to the SecE/SEC61-gamma family.</text>
</comment>
<keyword evidence="7 9" id="KW-0811">Translocation</keyword>
<keyword evidence="4 9" id="KW-0812">Transmembrane</keyword>
<evidence type="ECO:0000256" key="8">
    <source>
        <dbReference type="ARBA" id="ARBA00023136"/>
    </source>
</evidence>
<dbReference type="Pfam" id="PF00584">
    <property type="entry name" value="SecE"/>
    <property type="match status" value="1"/>
</dbReference>
<accession>A0A5N3P515</accession>
<comment type="subcellular location">
    <subcellularLocation>
        <location evidence="9">Cell membrane</location>
        <topology evidence="9">Single-pass membrane protein</topology>
    </subcellularLocation>
    <subcellularLocation>
        <location evidence="1">Membrane</location>
    </subcellularLocation>
</comment>
<keyword evidence="11" id="KW-1185">Reference proteome</keyword>
<dbReference type="RefSeq" id="WP_150948227.1">
    <property type="nucleotide sequence ID" value="NZ_VCMV01000055.1"/>
</dbReference>
<dbReference type="GO" id="GO:0065002">
    <property type="term" value="P:intracellular protein transmembrane transport"/>
    <property type="evidence" value="ECO:0007669"/>
    <property type="project" value="UniProtKB-UniRule"/>
</dbReference>
<dbReference type="OrthoDB" id="9812738at2"/>
<dbReference type="InterPro" id="IPR005807">
    <property type="entry name" value="SecE_bac"/>
</dbReference>
<dbReference type="InterPro" id="IPR001901">
    <property type="entry name" value="Translocase_SecE/Sec61-g"/>
</dbReference>
<evidence type="ECO:0000256" key="3">
    <source>
        <dbReference type="ARBA" id="ARBA00022475"/>
    </source>
</evidence>
<keyword evidence="2 9" id="KW-0813">Transport</keyword>
<keyword evidence="6 9" id="KW-1133">Transmembrane helix</keyword>
<dbReference type="NCBIfam" id="TIGR00964">
    <property type="entry name" value="secE_bact"/>
    <property type="match status" value="1"/>
</dbReference>
<dbReference type="GO" id="GO:0009306">
    <property type="term" value="P:protein secretion"/>
    <property type="evidence" value="ECO:0007669"/>
    <property type="project" value="UniProtKB-UniRule"/>
</dbReference>
<keyword evidence="3 9" id="KW-1003">Cell membrane</keyword>
<sequence length="66" mass="7381">MAKTNPFDFLTQVRSEAAKVTWPTRKETMITTAMVFVMVVLASIFFLVVDQAVGWGVRSILLGFRG</sequence>
<protein>
    <recommendedName>
        <fullName evidence="9">Protein translocase subunit SecE</fullName>
    </recommendedName>
</protein>
<gene>
    <name evidence="9 10" type="primary">secE</name>
    <name evidence="10" type="ORF">FEZ63_21080</name>
</gene>
<feature type="transmembrane region" description="Helical" evidence="9">
    <location>
        <begin position="29"/>
        <end position="49"/>
    </location>
</feature>
<dbReference type="InterPro" id="IPR038379">
    <property type="entry name" value="SecE_sf"/>
</dbReference>
<keyword evidence="5 9" id="KW-0653">Protein transport</keyword>
<evidence type="ECO:0000256" key="9">
    <source>
        <dbReference type="HAMAP-Rule" id="MF_00422"/>
    </source>
</evidence>
<evidence type="ECO:0000256" key="1">
    <source>
        <dbReference type="ARBA" id="ARBA00004370"/>
    </source>
</evidence>
<evidence type="ECO:0000313" key="11">
    <source>
        <dbReference type="Proteomes" id="UP000325684"/>
    </source>
</evidence>
<evidence type="ECO:0000256" key="4">
    <source>
        <dbReference type="ARBA" id="ARBA00022692"/>
    </source>
</evidence>
<dbReference type="GO" id="GO:0008320">
    <property type="term" value="F:protein transmembrane transporter activity"/>
    <property type="evidence" value="ECO:0007669"/>
    <property type="project" value="UniProtKB-UniRule"/>
</dbReference>
<dbReference type="PANTHER" id="PTHR33910:SF1">
    <property type="entry name" value="PROTEIN TRANSLOCASE SUBUNIT SECE"/>
    <property type="match status" value="1"/>
</dbReference>
<comment type="subunit">
    <text evidence="9">Component of the Sec protein translocase complex. Heterotrimer consisting of SecY, SecE and SecG subunits. The heterotrimers can form oligomers, although 1 heterotrimer is thought to be able to translocate proteins. Interacts with the ribosome. Interacts with SecDF, and other proteins may be involved. Interacts with SecA.</text>
</comment>